<gene>
    <name evidence="2" type="ORF">PRZ48_000042</name>
</gene>
<feature type="region of interest" description="Disordered" evidence="1">
    <location>
        <begin position="511"/>
        <end position="542"/>
    </location>
</feature>
<feature type="compositionally biased region" description="Polar residues" evidence="1">
    <location>
        <begin position="85"/>
        <end position="104"/>
    </location>
</feature>
<name>A0ABR0EXE5_ZASCE</name>
<evidence type="ECO:0000313" key="2">
    <source>
        <dbReference type="EMBL" id="KAK4506312.1"/>
    </source>
</evidence>
<comment type="caution">
    <text evidence="2">The sequence shown here is derived from an EMBL/GenBank/DDBJ whole genome shotgun (WGS) entry which is preliminary data.</text>
</comment>
<evidence type="ECO:0000313" key="3">
    <source>
        <dbReference type="Proteomes" id="UP001305779"/>
    </source>
</evidence>
<evidence type="ECO:0000256" key="1">
    <source>
        <dbReference type="SAM" id="MobiDB-lite"/>
    </source>
</evidence>
<dbReference type="EMBL" id="JAXOVC010000001">
    <property type="protein sequence ID" value="KAK4506312.1"/>
    <property type="molecule type" value="Genomic_DNA"/>
</dbReference>
<proteinExistence type="predicted"/>
<organism evidence="2 3">
    <name type="scientific">Zasmidium cellare</name>
    <name type="common">Wine cellar mold</name>
    <name type="synonym">Racodium cellare</name>
    <dbReference type="NCBI Taxonomy" id="395010"/>
    <lineage>
        <taxon>Eukaryota</taxon>
        <taxon>Fungi</taxon>
        <taxon>Dikarya</taxon>
        <taxon>Ascomycota</taxon>
        <taxon>Pezizomycotina</taxon>
        <taxon>Dothideomycetes</taxon>
        <taxon>Dothideomycetidae</taxon>
        <taxon>Mycosphaerellales</taxon>
        <taxon>Mycosphaerellaceae</taxon>
        <taxon>Zasmidium</taxon>
    </lineage>
</organism>
<accession>A0ABR0EXE5</accession>
<protein>
    <submittedName>
        <fullName evidence="2">Uncharacterized protein</fullName>
    </submittedName>
</protein>
<sequence>MRSRGQTGHIGQGVPYETPESPPATLGEILGHFQAHSSRLRQTMPPSAGSKRTGTRRSPIRSATHHPGSTPGEDKTHAQWRQGPGSAQSPASNETHGQNGSQLGTRRLPRPANTGGFEPFDVFPVQIDDGFMALFERYYRGYRWEQSKQKLLAQTAGDALLCHSFLAIAHNVYYPNEVEALKHETQTIQVISKALKSSAAETSPKAADANVSLTWAISRLAMIRAQQGDWETALRHMNACVMTSGPIPSVVNHKFGSHLLCTFMIVLLSNFIVTRAVVPNLWQPYGESSRSILAEVEALGFKLPLASLMSLRGQDIDSELRDILCALSALCFPVPCAQESHATHLVRQGIEMLKIGLWLAELSPLNHDALGDAPAPEWHEELQDCLRLAASLFVLSPSPMSRDATRNLRRKLTPALLLSAIGAQEQAKTVRAALPFWILLVAGATAHDTADQMHFAKLITRFYPGFFDHAISGPEVPFSRLSGKFLPPTLDCLIAGIPYLTSANGWTFGPEESKQWRQPVERAPSTHLESGHTGSSRTDVQKWRKSSFGAATETSAKYFLDLYIKITQCKPDKHTVDPSSPEEPSQRPVQDQELVDVHCQVEFETFSIDDEFLSF</sequence>
<dbReference type="Proteomes" id="UP001305779">
    <property type="component" value="Unassembled WGS sequence"/>
</dbReference>
<keyword evidence="3" id="KW-1185">Reference proteome</keyword>
<feature type="compositionally biased region" description="Polar residues" evidence="1">
    <location>
        <begin position="35"/>
        <end position="45"/>
    </location>
</feature>
<feature type="region of interest" description="Disordered" evidence="1">
    <location>
        <begin position="572"/>
        <end position="592"/>
    </location>
</feature>
<reference evidence="2 3" key="1">
    <citation type="journal article" date="2023" name="G3 (Bethesda)">
        <title>A chromosome-level genome assembly of Zasmidium syzygii isolated from banana leaves.</title>
        <authorList>
            <person name="van Westerhoven A.C."/>
            <person name="Mehrabi R."/>
            <person name="Talebi R."/>
            <person name="Steentjes M.B.F."/>
            <person name="Corcolon B."/>
            <person name="Chong P.A."/>
            <person name="Kema G.H.J."/>
            <person name="Seidl M.F."/>
        </authorList>
    </citation>
    <scope>NUCLEOTIDE SEQUENCE [LARGE SCALE GENOMIC DNA]</scope>
    <source>
        <strain evidence="2 3">P124</strain>
    </source>
</reference>
<feature type="region of interest" description="Disordered" evidence="1">
    <location>
        <begin position="1"/>
        <end position="119"/>
    </location>
</feature>